<sequence length="272" mass="30858">MTPFEAVFGRPPPTLSDYLTGSSTIASVDDLLTERATVVTTLRANLQRAQNRMRNQANTKRTDVEFRQGDWVLLKLQPYRQNSLARRKSHKLSKRFFGPFQITKRIGAVAYRLELPVSAKLHNVFHVSRLKKFKGNPDQIVNPLPEAFINQQPLLQPKTILKYRDVLKGSKTLSQALVHWEGQTESDATWEDTDAFRDTFPNFSLEDKGVTEAGTIDADKEVTGEENMKTNAWTIDTDKEGTGEENMKINTRGNSRINRGVPGAKFGDFWMN</sequence>
<keyword evidence="2" id="KW-1185">Reference proteome</keyword>
<evidence type="ECO:0000313" key="2">
    <source>
        <dbReference type="Proteomes" id="UP000827976"/>
    </source>
</evidence>
<name>A0ACB7WFW6_DIOAL</name>
<dbReference type="EC" id="3.1.26.4" evidence="1"/>
<dbReference type="Proteomes" id="UP000827976">
    <property type="component" value="Chromosome 4"/>
</dbReference>
<accession>A0ACB7WFW6</accession>
<dbReference type="EC" id="2.7.7.49" evidence="1"/>
<keyword evidence="1" id="KW-0548">Nucleotidyltransferase</keyword>
<keyword evidence="1" id="KW-0808">Transferase</keyword>
<comment type="caution">
    <text evidence="1">The sequence shown here is derived from an EMBL/GenBank/DDBJ whole genome shotgun (WGS) entry which is preliminary data.</text>
</comment>
<gene>
    <name evidence="1" type="ORF">IHE45_04G127100</name>
</gene>
<reference evidence="2" key="1">
    <citation type="journal article" date="2022" name="Nat. Commun.">
        <title>Chromosome evolution and the genetic basis of agronomically important traits in greater yam.</title>
        <authorList>
            <person name="Bredeson J.V."/>
            <person name="Lyons J.B."/>
            <person name="Oniyinde I.O."/>
            <person name="Okereke N.R."/>
            <person name="Kolade O."/>
            <person name="Nnabue I."/>
            <person name="Nwadili C.O."/>
            <person name="Hribova E."/>
            <person name="Parker M."/>
            <person name="Nwogha J."/>
            <person name="Shu S."/>
            <person name="Carlson J."/>
            <person name="Kariba R."/>
            <person name="Muthemba S."/>
            <person name="Knop K."/>
            <person name="Barton G.J."/>
            <person name="Sherwood A.V."/>
            <person name="Lopez-Montes A."/>
            <person name="Asiedu R."/>
            <person name="Jamnadass R."/>
            <person name="Muchugi A."/>
            <person name="Goodstein D."/>
            <person name="Egesi C.N."/>
            <person name="Featherston J."/>
            <person name="Asfaw A."/>
            <person name="Simpson G.G."/>
            <person name="Dolezel J."/>
            <person name="Hendre P.S."/>
            <person name="Van Deynze A."/>
            <person name="Kumar P.L."/>
            <person name="Obidiegwu J.E."/>
            <person name="Bhattacharjee R."/>
            <person name="Rokhsar D.S."/>
        </authorList>
    </citation>
    <scope>NUCLEOTIDE SEQUENCE [LARGE SCALE GENOMIC DNA]</scope>
    <source>
        <strain evidence="2">cv. TDa95/00328</strain>
    </source>
</reference>
<organism evidence="1 2">
    <name type="scientific">Dioscorea alata</name>
    <name type="common">Purple yam</name>
    <dbReference type="NCBI Taxonomy" id="55571"/>
    <lineage>
        <taxon>Eukaryota</taxon>
        <taxon>Viridiplantae</taxon>
        <taxon>Streptophyta</taxon>
        <taxon>Embryophyta</taxon>
        <taxon>Tracheophyta</taxon>
        <taxon>Spermatophyta</taxon>
        <taxon>Magnoliopsida</taxon>
        <taxon>Liliopsida</taxon>
        <taxon>Dioscoreales</taxon>
        <taxon>Dioscoreaceae</taxon>
        <taxon>Dioscorea</taxon>
    </lineage>
</organism>
<proteinExistence type="predicted"/>
<dbReference type="EMBL" id="CM037014">
    <property type="protein sequence ID" value="KAH7686782.1"/>
    <property type="molecule type" value="Genomic_DNA"/>
</dbReference>
<protein>
    <submittedName>
        <fullName evidence="1">Ribonuclease H protein</fullName>
        <ecNumber evidence="1">2.7.7.49</ecNumber>
        <ecNumber evidence="1">2.7.7.7</ecNumber>
        <ecNumber evidence="1">3.1.26.4</ecNumber>
    </submittedName>
</protein>
<dbReference type="EC" id="2.7.7.7" evidence="1"/>
<evidence type="ECO:0000313" key="1">
    <source>
        <dbReference type="EMBL" id="KAH7686782.1"/>
    </source>
</evidence>
<keyword evidence="1" id="KW-0378">Hydrolase</keyword>